<dbReference type="Gramene" id="HORVU.MOREX.r3.4HG0335600.1">
    <property type="protein sequence ID" value="HORVU.MOREX.r3.4HG0335600.1.CDS1"/>
    <property type="gene ID" value="HORVU.MOREX.r3.4HG0335600"/>
</dbReference>
<feature type="compositionally biased region" description="Basic and acidic residues" evidence="10">
    <location>
        <begin position="332"/>
        <end position="341"/>
    </location>
</feature>
<feature type="compositionally biased region" description="Low complexity" evidence="10">
    <location>
        <begin position="83"/>
        <end position="103"/>
    </location>
</feature>
<reference evidence="12" key="3">
    <citation type="submission" date="2022-01" db="UniProtKB">
        <authorList>
            <consortium name="EnsemblPlants"/>
        </authorList>
    </citation>
    <scope>IDENTIFICATION</scope>
    <source>
        <strain evidence="12">subsp. vulgare</strain>
    </source>
</reference>
<dbReference type="PROSITE" id="PS50157">
    <property type="entry name" value="ZINC_FINGER_C2H2_2"/>
    <property type="match status" value="2"/>
</dbReference>
<evidence type="ECO:0000256" key="9">
    <source>
        <dbReference type="PROSITE-ProRule" id="PRU00042"/>
    </source>
</evidence>
<feature type="region of interest" description="Disordered" evidence="10">
    <location>
        <begin position="1"/>
        <end position="150"/>
    </location>
</feature>
<evidence type="ECO:0000256" key="1">
    <source>
        <dbReference type="ARBA" id="ARBA00004123"/>
    </source>
</evidence>
<evidence type="ECO:0000256" key="10">
    <source>
        <dbReference type="SAM" id="MobiDB-lite"/>
    </source>
</evidence>
<dbReference type="AlphaFoldDB" id="A0A8I6Y4D9"/>
<evidence type="ECO:0000256" key="6">
    <source>
        <dbReference type="ARBA" id="ARBA00023015"/>
    </source>
</evidence>
<keyword evidence="13" id="KW-1185">Reference proteome</keyword>
<dbReference type="GO" id="GO:0008270">
    <property type="term" value="F:zinc ion binding"/>
    <property type="evidence" value="ECO:0007669"/>
    <property type="project" value="UniProtKB-KW"/>
</dbReference>
<evidence type="ECO:0000256" key="5">
    <source>
        <dbReference type="ARBA" id="ARBA00022833"/>
    </source>
</evidence>
<dbReference type="Pfam" id="PF13912">
    <property type="entry name" value="zf-C2H2_6"/>
    <property type="match status" value="2"/>
</dbReference>
<evidence type="ECO:0000313" key="13">
    <source>
        <dbReference type="Proteomes" id="UP000011116"/>
    </source>
</evidence>
<keyword evidence="7" id="KW-0804">Transcription</keyword>
<dbReference type="GO" id="GO:0005634">
    <property type="term" value="C:nucleus"/>
    <property type="evidence" value="ECO:0007669"/>
    <property type="project" value="UniProtKB-SubCell"/>
</dbReference>
<dbReference type="Proteomes" id="UP000011116">
    <property type="component" value="Chromosome 4H"/>
</dbReference>
<reference evidence="13" key="1">
    <citation type="journal article" date="2012" name="Nature">
        <title>A physical, genetic and functional sequence assembly of the barley genome.</title>
        <authorList>
            <consortium name="The International Barley Genome Sequencing Consortium"/>
            <person name="Mayer K.F."/>
            <person name="Waugh R."/>
            <person name="Brown J.W."/>
            <person name="Schulman A."/>
            <person name="Langridge P."/>
            <person name="Platzer M."/>
            <person name="Fincher G.B."/>
            <person name="Muehlbauer G.J."/>
            <person name="Sato K."/>
            <person name="Close T.J."/>
            <person name="Wise R.P."/>
            <person name="Stein N."/>
        </authorList>
    </citation>
    <scope>NUCLEOTIDE SEQUENCE [LARGE SCALE GENOMIC DNA]</scope>
    <source>
        <strain evidence="13">cv. Morex</strain>
    </source>
</reference>
<feature type="domain" description="C2H2-type" evidence="11">
    <location>
        <begin position="169"/>
        <end position="197"/>
    </location>
</feature>
<comment type="subcellular location">
    <subcellularLocation>
        <location evidence="1">Nucleus</location>
    </subcellularLocation>
</comment>
<keyword evidence="2" id="KW-0479">Metal-binding</keyword>
<keyword evidence="8" id="KW-0539">Nucleus</keyword>
<feature type="region of interest" description="Disordered" evidence="10">
    <location>
        <begin position="317"/>
        <end position="346"/>
    </location>
</feature>
<sequence length="367" mass="38951">MSGESFLVEEKGEGAAGEEEERYASDSDSDDDDVGRFVFLARQPAPAGPSEEGEGREDAMPSRGGGRGGRKRRLREMLLADDPPAAATEARPGPAAPRGASAEVSGSEGPADCSPERGDLFYLGRKNKKPRRRGGEPLVRGKGPQHRDVTAEQKTPVVMTAAAGAPRRFLCSMCGRCFGSHQALGGHVHSGHRRKAKDAIAAAAGHDEDVAGGGNGGRGVKLGQEAADGNAAHGEEKAAVAKKKVDFAAHHRDVDVDTRSFLGRNVGNINEDGGDEALEVDGNGSLAVAVGRPHGKARKTQHRCEVCGKECLSGQALGGHMRKHRKQSPPDGSKERQRSPELDWIPVRRSAVITGEQPRRERELGWI</sequence>
<keyword evidence="3" id="KW-0677">Repeat</keyword>
<dbReference type="InterPro" id="IPR013087">
    <property type="entry name" value="Znf_C2H2_type"/>
</dbReference>
<keyword evidence="6" id="KW-0805">Transcription regulation</keyword>
<evidence type="ECO:0000313" key="12">
    <source>
        <dbReference type="EnsemblPlants" id="HORVU.MOREX.r3.4HG0335600.1.CDS1"/>
    </source>
</evidence>
<dbReference type="PANTHER" id="PTHR26374">
    <property type="entry name" value="ZINC FINGER PROTEIN ZAT5"/>
    <property type="match status" value="1"/>
</dbReference>
<evidence type="ECO:0000256" key="4">
    <source>
        <dbReference type="ARBA" id="ARBA00022771"/>
    </source>
</evidence>
<evidence type="ECO:0000256" key="2">
    <source>
        <dbReference type="ARBA" id="ARBA00022723"/>
    </source>
</evidence>
<reference evidence="12" key="2">
    <citation type="submission" date="2020-10" db="EMBL/GenBank/DDBJ databases">
        <authorList>
            <person name="Scholz U."/>
            <person name="Mascher M."/>
            <person name="Fiebig A."/>
        </authorList>
    </citation>
    <scope>NUCLEOTIDE SEQUENCE [LARGE SCALE GENOMIC DNA]</scope>
    <source>
        <strain evidence="12">cv. Morex</strain>
    </source>
</reference>
<feature type="domain" description="C2H2-type" evidence="11">
    <location>
        <begin position="302"/>
        <end position="329"/>
    </location>
</feature>
<dbReference type="SMART" id="SM00355">
    <property type="entry name" value="ZnF_C2H2"/>
    <property type="match status" value="2"/>
</dbReference>
<keyword evidence="5" id="KW-0862">Zinc</keyword>
<dbReference type="PANTHER" id="PTHR26374:SF399">
    <property type="entry name" value="OS03G0698300 PROTEIN"/>
    <property type="match status" value="1"/>
</dbReference>
<evidence type="ECO:0000259" key="11">
    <source>
        <dbReference type="PROSITE" id="PS50157"/>
    </source>
</evidence>
<dbReference type="EnsemblPlants" id="HORVU.MOREX.r3.4HG0335600.1">
    <property type="protein sequence ID" value="HORVU.MOREX.r3.4HG0335600.1.CDS1"/>
    <property type="gene ID" value="HORVU.MOREX.r3.4HG0335600"/>
</dbReference>
<accession>A0A8I6Y4D9</accession>
<evidence type="ECO:0000256" key="7">
    <source>
        <dbReference type="ARBA" id="ARBA00023163"/>
    </source>
</evidence>
<protein>
    <recommendedName>
        <fullName evidence="11">C2H2-type domain-containing protein</fullName>
    </recommendedName>
</protein>
<keyword evidence="4 9" id="KW-0863">Zinc-finger</keyword>
<feature type="compositionally biased region" description="Acidic residues" evidence="10">
    <location>
        <begin position="16"/>
        <end position="33"/>
    </location>
</feature>
<proteinExistence type="predicted"/>
<evidence type="ECO:0000256" key="3">
    <source>
        <dbReference type="ARBA" id="ARBA00022737"/>
    </source>
</evidence>
<dbReference type="PROSITE" id="PS00028">
    <property type="entry name" value="ZINC_FINGER_C2H2_1"/>
    <property type="match status" value="2"/>
</dbReference>
<dbReference type="SMR" id="A0A8I6Y4D9"/>
<name>A0A8I6Y4D9_HORVV</name>
<evidence type="ECO:0000256" key="8">
    <source>
        <dbReference type="ARBA" id="ARBA00023242"/>
    </source>
</evidence>
<organism evidence="12 13">
    <name type="scientific">Hordeum vulgare subsp. vulgare</name>
    <name type="common">Domesticated barley</name>
    <dbReference type="NCBI Taxonomy" id="112509"/>
    <lineage>
        <taxon>Eukaryota</taxon>
        <taxon>Viridiplantae</taxon>
        <taxon>Streptophyta</taxon>
        <taxon>Embryophyta</taxon>
        <taxon>Tracheophyta</taxon>
        <taxon>Spermatophyta</taxon>
        <taxon>Magnoliopsida</taxon>
        <taxon>Liliopsida</taxon>
        <taxon>Poales</taxon>
        <taxon>Poaceae</taxon>
        <taxon>BOP clade</taxon>
        <taxon>Pooideae</taxon>
        <taxon>Triticodae</taxon>
        <taxon>Triticeae</taxon>
        <taxon>Hordeinae</taxon>
        <taxon>Hordeum</taxon>
    </lineage>
</organism>